<accession>A0A8S3T1Q7</accession>
<dbReference type="GO" id="GO:0004722">
    <property type="term" value="F:protein serine/threonine phosphatase activity"/>
    <property type="evidence" value="ECO:0007669"/>
    <property type="project" value="UniProtKB-EC"/>
</dbReference>
<dbReference type="SMART" id="SM00332">
    <property type="entry name" value="PP2Cc"/>
    <property type="match status" value="1"/>
</dbReference>
<dbReference type="InterPro" id="IPR036457">
    <property type="entry name" value="PPM-type-like_dom_sf"/>
</dbReference>
<evidence type="ECO:0000259" key="5">
    <source>
        <dbReference type="PROSITE" id="PS51746"/>
    </source>
</evidence>
<proteinExistence type="inferred from homology"/>
<dbReference type="PROSITE" id="PS01032">
    <property type="entry name" value="PPM_1"/>
    <property type="match status" value="1"/>
</dbReference>
<dbReference type="OrthoDB" id="10264738at2759"/>
<dbReference type="AlphaFoldDB" id="A0A8S3T1Q7"/>
<dbReference type="InterPro" id="IPR053227">
    <property type="entry name" value="TRPL-trafficking_regulator"/>
</dbReference>
<dbReference type="Proteomes" id="UP000683360">
    <property type="component" value="Unassembled WGS sequence"/>
</dbReference>
<dbReference type="GO" id="GO:0005525">
    <property type="term" value="F:GTP binding"/>
    <property type="evidence" value="ECO:0007669"/>
    <property type="project" value="TreeGrafter"/>
</dbReference>
<dbReference type="GO" id="GO:0046872">
    <property type="term" value="F:metal ion binding"/>
    <property type="evidence" value="ECO:0007669"/>
    <property type="project" value="UniProtKB-KW"/>
</dbReference>
<name>A0A8S3T1Q7_MYTED</name>
<dbReference type="EMBL" id="CAJPWZ010001969">
    <property type="protein sequence ID" value="CAG2227670.1"/>
    <property type="molecule type" value="Genomic_DNA"/>
</dbReference>
<dbReference type="GO" id="GO:0070300">
    <property type="term" value="F:phosphatidic acid binding"/>
    <property type="evidence" value="ECO:0007669"/>
    <property type="project" value="TreeGrafter"/>
</dbReference>
<sequence length="470" mass="53000">MLFGTVDEFPAFRDIIKSSAQKHLSTQETIDGINNEYCKCMMESSYANDNESFKKFLLDFCTNVIVETEESEDLPFRLVSQQLTPDELEAETLEWSIRYLSKHHCPPTLTAAISRSVLNLVRNIDVSELQESKTEACEEVKDDGSDIIAEEREIVLDANKVCNVVIDCVHDICKLWKDELPELCPPKQLLYACTHEIKNTRRKMEDRHVLLPDLNTLFDLKHNECQSFFAVFDGHAGLEAANYAAAHVPYHFVQNSAFPKDPAGAMKAAFKSTDEKFIVKAVRERIKSGSTGVLAFIDESKLHISWVGDSQAVLVKNGRPVTVMNPHKPEREDERVRIQNLGGYVLNMGGVWRVNGMLSVSRAIGPCGGKTTGQARLSTFFESLGWKVYRAPETALVLMSGGVKFTNLSKLEAYKFQENLIRTMKQIEDTYFELANTCPQNCLVICDRGIMDASAYLPTEDWEQMKADNN</sequence>
<comment type="similarity">
    <text evidence="4">Belongs to the PP2C family.</text>
</comment>
<dbReference type="PROSITE" id="PS51746">
    <property type="entry name" value="PPM_2"/>
    <property type="match status" value="1"/>
</dbReference>
<protein>
    <submittedName>
        <fullName evidence="6">PPM1E</fullName>
        <ecNumber evidence="6">3.1.3.16</ecNumber>
    </submittedName>
</protein>
<organism evidence="6 7">
    <name type="scientific">Mytilus edulis</name>
    <name type="common">Blue mussel</name>
    <dbReference type="NCBI Taxonomy" id="6550"/>
    <lineage>
        <taxon>Eukaryota</taxon>
        <taxon>Metazoa</taxon>
        <taxon>Spiralia</taxon>
        <taxon>Lophotrochozoa</taxon>
        <taxon>Mollusca</taxon>
        <taxon>Bivalvia</taxon>
        <taxon>Autobranchia</taxon>
        <taxon>Pteriomorphia</taxon>
        <taxon>Mytilida</taxon>
        <taxon>Mytiloidea</taxon>
        <taxon>Mytilidae</taxon>
        <taxon>Mytilinae</taxon>
        <taxon>Mytilus</taxon>
    </lineage>
</organism>
<evidence type="ECO:0000313" key="7">
    <source>
        <dbReference type="Proteomes" id="UP000683360"/>
    </source>
</evidence>
<feature type="domain" description="PPM-type phosphatase" evidence="5">
    <location>
        <begin position="190"/>
        <end position="470"/>
    </location>
</feature>
<dbReference type="Gene3D" id="3.60.40.10">
    <property type="entry name" value="PPM-type phosphatase domain"/>
    <property type="match status" value="1"/>
</dbReference>
<dbReference type="PANTHER" id="PTHR34932:SF1">
    <property type="entry name" value="TRPL TRANSLOCATION DEFECT PROTEIN 14"/>
    <property type="match status" value="1"/>
</dbReference>
<evidence type="ECO:0000313" key="6">
    <source>
        <dbReference type="EMBL" id="CAG2227670.1"/>
    </source>
</evidence>
<dbReference type="CDD" id="cd00143">
    <property type="entry name" value="PP2Cc"/>
    <property type="match status" value="1"/>
</dbReference>
<dbReference type="EC" id="3.1.3.16" evidence="6"/>
<dbReference type="InterPro" id="IPR000222">
    <property type="entry name" value="PP2C_BS"/>
</dbReference>
<dbReference type="PANTHER" id="PTHR34932">
    <property type="entry name" value="TRPL TRANSLOCATION DEFECT PROTEIN 14"/>
    <property type="match status" value="1"/>
</dbReference>
<evidence type="ECO:0000256" key="3">
    <source>
        <dbReference type="ARBA" id="ARBA00022912"/>
    </source>
</evidence>
<comment type="caution">
    <text evidence="6">The sequence shown here is derived from an EMBL/GenBank/DDBJ whole genome shotgun (WGS) entry which is preliminary data.</text>
</comment>
<reference evidence="6" key="1">
    <citation type="submission" date="2021-03" db="EMBL/GenBank/DDBJ databases">
        <authorList>
            <person name="Bekaert M."/>
        </authorList>
    </citation>
    <scope>NUCLEOTIDE SEQUENCE</scope>
</reference>
<evidence type="ECO:0000256" key="2">
    <source>
        <dbReference type="ARBA" id="ARBA00022801"/>
    </source>
</evidence>
<gene>
    <name evidence="6" type="ORF">MEDL_40668</name>
</gene>
<evidence type="ECO:0000256" key="1">
    <source>
        <dbReference type="ARBA" id="ARBA00022723"/>
    </source>
</evidence>
<keyword evidence="7" id="KW-1185">Reference proteome</keyword>
<dbReference type="InterPro" id="IPR001932">
    <property type="entry name" value="PPM-type_phosphatase-like_dom"/>
</dbReference>
<keyword evidence="3 4" id="KW-0904">Protein phosphatase</keyword>
<keyword evidence="2 4" id="KW-0378">Hydrolase</keyword>
<keyword evidence="1" id="KW-0479">Metal-binding</keyword>
<dbReference type="Pfam" id="PF00481">
    <property type="entry name" value="PP2C"/>
    <property type="match status" value="1"/>
</dbReference>
<evidence type="ECO:0000256" key="4">
    <source>
        <dbReference type="RuleBase" id="RU003465"/>
    </source>
</evidence>
<dbReference type="GO" id="GO:0035091">
    <property type="term" value="F:phosphatidylinositol binding"/>
    <property type="evidence" value="ECO:0007669"/>
    <property type="project" value="TreeGrafter"/>
</dbReference>
<dbReference type="SUPFAM" id="SSF81606">
    <property type="entry name" value="PP2C-like"/>
    <property type="match status" value="1"/>
</dbReference>